<evidence type="ECO:0000313" key="3">
    <source>
        <dbReference type="Proteomes" id="UP001418222"/>
    </source>
</evidence>
<keyword evidence="3" id="KW-1185">Reference proteome</keyword>
<evidence type="ECO:0000313" key="2">
    <source>
        <dbReference type="EMBL" id="KAK8949368.1"/>
    </source>
</evidence>
<dbReference type="AlphaFoldDB" id="A0AAP0GBI7"/>
<dbReference type="Proteomes" id="UP001418222">
    <property type="component" value="Unassembled WGS sequence"/>
</dbReference>
<evidence type="ECO:0000256" key="1">
    <source>
        <dbReference type="ARBA" id="ARBA00005536"/>
    </source>
</evidence>
<accession>A0AAP0GBI7</accession>
<dbReference type="InterPro" id="IPR042277">
    <property type="entry name" value="IST1-like"/>
</dbReference>
<dbReference type="Gene3D" id="1.20.1260.60">
    <property type="entry name" value="Vacuolar protein sorting-associated protein Ist1"/>
    <property type="match status" value="1"/>
</dbReference>
<dbReference type="InterPro" id="IPR005061">
    <property type="entry name" value="Ist1"/>
</dbReference>
<organism evidence="2 3">
    <name type="scientific">Platanthera zijinensis</name>
    <dbReference type="NCBI Taxonomy" id="2320716"/>
    <lineage>
        <taxon>Eukaryota</taxon>
        <taxon>Viridiplantae</taxon>
        <taxon>Streptophyta</taxon>
        <taxon>Embryophyta</taxon>
        <taxon>Tracheophyta</taxon>
        <taxon>Spermatophyta</taxon>
        <taxon>Magnoliopsida</taxon>
        <taxon>Liliopsida</taxon>
        <taxon>Asparagales</taxon>
        <taxon>Orchidaceae</taxon>
        <taxon>Orchidoideae</taxon>
        <taxon>Orchideae</taxon>
        <taxon>Orchidinae</taxon>
        <taxon>Platanthera</taxon>
    </lineage>
</organism>
<dbReference type="PANTHER" id="PTHR12161:SF5">
    <property type="entry name" value="IST1 HOMOLOG"/>
    <property type="match status" value="1"/>
</dbReference>
<name>A0AAP0GBI7_9ASPA</name>
<reference evidence="2 3" key="1">
    <citation type="journal article" date="2022" name="Nat. Plants">
        <title>Genomes of leafy and leafless Platanthera orchids illuminate the evolution of mycoheterotrophy.</title>
        <authorList>
            <person name="Li M.H."/>
            <person name="Liu K.W."/>
            <person name="Li Z."/>
            <person name="Lu H.C."/>
            <person name="Ye Q.L."/>
            <person name="Zhang D."/>
            <person name="Wang J.Y."/>
            <person name="Li Y.F."/>
            <person name="Zhong Z.M."/>
            <person name="Liu X."/>
            <person name="Yu X."/>
            <person name="Liu D.K."/>
            <person name="Tu X.D."/>
            <person name="Liu B."/>
            <person name="Hao Y."/>
            <person name="Liao X.Y."/>
            <person name="Jiang Y.T."/>
            <person name="Sun W.H."/>
            <person name="Chen J."/>
            <person name="Chen Y.Q."/>
            <person name="Ai Y."/>
            <person name="Zhai J.W."/>
            <person name="Wu S.S."/>
            <person name="Zhou Z."/>
            <person name="Hsiao Y.Y."/>
            <person name="Wu W.L."/>
            <person name="Chen Y.Y."/>
            <person name="Lin Y.F."/>
            <person name="Hsu J.L."/>
            <person name="Li C.Y."/>
            <person name="Wang Z.W."/>
            <person name="Zhao X."/>
            <person name="Zhong W.Y."/>
            <person name="Ma X.K."/>
            <person name="Ma L."/>
            <person name="Huang J."/>
            <person name="Chen G.Z."/>
            <person name="Huang M.Z."/>
            <person name="Huang L."/>
            <person name="Peng D.H."/>
            <person name="Luo Y.B."/>
            <person name="Zou S.Q."/>
            <person name="Chen S.P."/>
            <person name="Lan S."/>
            <person name="Tsai W.C."/>
            <person name="Van de Peer Y."/>
            <person name="Liu Z.J."/>
        </authorList>
    </citation>
    <scope>NUCLEOTIDE SEQUENCE [LARGE SCALE GENOMIC DNA]</scope>
    <source>
        <strain evidence="2">Lor287</strain>
    </source>
</reference>
<comment type="caution">
    <text evidence="2">The sequence shown here is derived from an EMBL/GenBank/DDBJ whole genome shotgun (WGS) entry which is preliminary data.</text>
</comment>
<protein>
    <submittedName>
        <fullName evidence="2">Uncharacterized protein</fullName>
    </submittedName>
</protein>
<dbReference type="PANTHER" id="PTHR12161">
    <property type="entry name" value="IST1 FAMILY MEMBER"/>
    <property type="match status" value="1"/>
</dbReference>
<comment type="similarity">
    <text evidence="1">Belongs to the IST1 family.</text>
</comment>
<sequence length="170" mass="19048">MVVLCIGKLSSWFHALKLARECPLDLKEAISTICFAAPRCSDLPELQQVQMSFAAKYGKEFIAAATELMPDCGVNRQIIELLSVHTPSADTKLKLLKEIAEEHVVDWDPASTETEFLYFGLLNMIYSYGHSHSSLQILSKDFKVLIEIPFELGSCVGAEIWKNRNRSPAE</sequence>
<dbReference type="Pfam" id="PF03398">
    <property type="entry name" value="Ist1"/>
    <property type="match status" value="1"/>
</dbReference>
<proteinExistence type="inferred from homology"/>
<gene>
    <name evidence="2" type="ORF">KSP39_PZI005591</name>
</gene>
<dbReference type="GO" id="GO:0015031">
    <property type="term" value="P:protein transport"/>
    <property type="evidence" value="ECO:0007669"/>
    <property type="project" value="InterPro"/>
</dbReference>
<dbReference type="EMBL" id="JBBWWQ010000004">
    <property type="protein sequence ID" value="KAK8949368.1"/>
    <property type="molecule type" value="Genomic_DNA"/>
</dbReference>